<accession>A0A1M5BY01</accession>
<evidence type="ECO:0000313" key="7">
    <source>
        <dbReference type="EMBL" id="SHF47408.1"/>
    </source>
</evidence>
<dbReference type="RefSeq" id="WP_073231664.1">
    <property type="nucleotide sequence ID" value="NZ_FQUQ01000002.1"/>
</dbReference>
<dbReference type="Pfam" id="PF04542">
    <property type="entry name" value="Sigma70_r2"/>
    <property type="match status" value="1"/>
</dbReference>
<dbReference type="SUPFAM" id="SSF88659">
    <property type="entry name" value="Sigma3 and sigma4 domains of RNA polymerase sigma factors"/>
    <property type="match status" value="1"/>
</dbReference>
<dbReference type="InterPro" id="IPR013324">
    <property type="entry name" value="RNA_pol_sigma_r3/r4-like"/>
</dbReference>
<dbReference type="Pfam" id="PF08281">
    <property type="entry name" value="Sigma70_r4_2"/>
    <property type="match status" value="1"/>
</dbReference>
<keyword evidence="3" id="KW-0731">Sigma factor</keyword>
<evidence type="ECO:0000259" key="5">
    <source>
        <dbReference type="Pfam" id="PF04542"/>
    </source>
</evidence>
<dbReference type="EMBL" id="FQUQ01000002">
    <property type="protein sequence ID" value="SHF47408.1"/>
    <property type="molecule type" value="Genomic_DNA"/>
</dbReference>
<dbReference type="GO" id="GO:0006352">
    <property type="term" value="P:DNA-templated transcription initiation"/>
    <property type="evidence" value="ECO:0007669"/>
    <property type="project" value="InterPro"/>
</dbReference>
<organism evidence="7 8">
    <name type="scientific">Pedobacter caeni</name>
    <dbReference type="NCBI Taxonomy" id="288992"/>
    <lineage>
        <taxon>Bacteria</taxon>
        <taxon>Pseudomonadati</taxon>
        <taxon>Bacteroidota</taxon>
        <taxon>Sphingobacteriia</taxon>
        <taxon>Sphingobacteriales</taxon>
        <taxon>Sphingobacteriaceae</taxon>
        <taxon>Pedobacter</taxon>
    </lineage>
</organism>
<evidence type="ECO:0000256" key="4">
    <source>
        <dbReference type="ARBA" id="ARBA00023163"/>
    </source>
</evidence>
<dbReference type="PANTHER" id="PTHR43133:SF46">
    <property type="entry name" value="RNA POLYMERASE SIGMA-70 FACTOR ECF SUBFAMILY"/>
    <property type="match status" value="1"/>
</dbReference>
<dbReference type="InterPro" id="IPR014284">
    <property type="entry name" value="RNA_pol_sigma-70_dom"/>
</dbReference>
<dbReference type="InterPro" id="IPR013249">
    <property type="entry name" value="RNA_pol_sigma70_r4_t2"/>
</dbReference>
<dbReference type="InterPro" id="IPR036388">
    <property type="entry name" value="WH-like_DNA-bd_sf"/>
</dbReference>
<dbReference type="SUPFAM" id="SSF88946">
    <property type="entry name" value="Sigma2 domain of RNA polymerase sigma factors"/>
    <property type="match status" value="1"/>
</dbReference>
<keyword evidence="4" id="KW-0804">Transcription</keyword>
<evidence type="ECO:0000259" key="6">
    <source>
        <dbReference type="Pfam" id="PF08281"/>
    </source>
</evidence>
<dbReference type="InterPro" id="IPR013325">
    <property type="entry name" value="RNA_pol_sigma_r2"/>
</dbReference>
<gene>
    <name evidence="7" type="ORF">SAMN04488522_1021407</name>
</gene>
<dbReference type="NCBIfam" id="TIGR02985">
    <property type="entry name" value="Sig70_bacteroi1"/>
    <property type="match status" value="1"/>
</dbReference>
<dbReference type="InterPro" id="IPR039425">
    <property type="entry name" value="RNA_pol_sigma-70-like"/>
</dbReference>
<dbReference type="GO" id="GO:0003677">
    <property type="term" value="F:DNA binding"/>
    <property type="evidence" value="ECO:0007669"/>
    <property type="project" value="InterPro"/>
</dbReference>
<dbReference type="STRING" id="288992.SAMN04488522_1021407"/>
<sequence>MVKDYIKVSDKVLIEECSAGNIKAFNQLFERYFGLLYSFSLRYVKQGEIAEELVMDLMQNIWKKRTELNIKTEVKTYLFSAMKNVLFNHIRKKELVVVDLDILGDAFPASTSTADQNLAYKELEKIYQLKLAELSPQRMKIFKLSREADLTYLQIADQMNLSVNTVKSHMLFSLKFLRENIKESVYVIICLFLFFFH</sequence>
<dbReference type="PANTHER" id="PTHR43133">
    <property type="entry name" value="RNA POLYMERASE ECF-TYPE SIGMA FACTO"/>
    <property type="match status" value="1"/>
</dbReference>
<keyword evidence="2" id="KW-0805">Transcription regulation</keyword>
<feature type="domain" description="RNA polymerase sigma factor 70 region 4 type 2" evidence="6">
    <location>
        <begin position="128"/>
        <end position="177"/>
    </location>
</feature>
<evidence type="ECO:0000313" key="8">
    <source>
        <dbReference type="Proteomes" id="UP000184287"/>
    </source>
</evidence>
<proteinExistence type="inferred from homology"/>
<dbReference type="NCBIfam" id="TIGR02937">
    <property type="entry name" value="sigma70-ECF"/>
    <property type="match status" value="1"/>
</dbReference>
<keyword evidence="8" id="KW-1185">Reference proteome</keyword>
<dbReference type="Gene3D" id="1.10.10.10">
    <property type="entry name" value="Winged helix-like DNA-binding domain superfamily/Winged helix DNA-binding domain"/>
    <property type="match status" value="1"/>
</dbReference>
<dbReference type="InterPro" id="IPR014327">
    <property type="entry name" value="RNA_pol_sigma70_bacteroid"/>
</dbReference>
<comment type="similarity">
    <text evidence="1">Belongs to the sigma-70 factor family. ECF subfamily.</text>
</comment>
<evidence type="ECO:0000256" key="3">
    <source>
        <dbReference type="ARBA" id="ARBA00023082"/>
    </source>
</evidence>
<dbReference type="GO" id="GO:0016987">
    <property type="term" value="F:sigma factor activity"/>
    <property type="evidence" value="ECO:0007669"/>
    <property type="project" value="UniProtKB-KW"/>
</dbReference>
<dbReference type="Gene3D" id="1.10.1740.10">
    <property type="match status" value="1"/>
</dbReference>
<dbReference type="OrthoDB" id="711087at2"/>
<evidence type="ECO:0000256" key="2">
    <source>
        <dbReference type="ARBA" id="ARBA00023015"/>
    </source>
</evidence>
<protein>
    <submittedName>
        <fullName evidence="7">RNA polymerase sigma-70 factor, ECF subfamily</fullName>
    </submittedName>
</protein>
<evidence type="ECO:0000256" key="1">
    <source>
        <dbReference type="ARBA" id="ARBA00010641"/>
    </source>
</evidence>
<dbReference type="AlphaFoldDB" id="A0A1M5BY01"/>
<reference evidence="8" key="1">
    <citation type="submission" date="2016-11" db="EMBL/GenBank/DDBJ databases">
        <authorList>
            <person name="Varghese N."/>
            <person name="Submissions S."/>
        </authorList>
    </citation>
    <scope>NUCLEOTIDE SEQUENCE [LARGE SCALE GENOMIC DNA]</scope>
    <source>
        <strain evidence="8">DSM 16990</strain>
    </source>
</reference>
<dbReference type="Proteomes" id="UP000184287">
    <property type="component" value="Unassembled WGS sequence"/>
</dbReference>
<dbReference type="InterPro" id="IPR007627">
    <property type="entry name" value="RNA_pol_sigma70_r2"/>
</dbReference>
<feature type="domain" description="RNA polymerase sigma-70 region 2" evidence="5">
    <location>
        <begin position="28"/>
        <end position="93"/>
    </location>
</feature>
<name>A0A1M5BY01_9SPHI</name>